<dbReference type="Proteomes" id="UP001054837">
    <property type="component" value="Unassembled WGS sequence"/>
</dbReference>
<evidence type="ECO:0000313" key="2">
    <source>
        <dbReference type="Proteomes" id="UP001054837"/>
    </source>
</evidence>
<evidence type="ECO:0000313" key="1">
    <source>
        <dbReference type="EMBL" id="GIY01269.1"/>
    </source>
</evidence>
<dbReference type="AlphaFoldDB" id="A0AAV4PYJ0"/>
<sequence length="114" mass="13157">MTVKCFTSLRITRPSLLRHISESLVEAMIEKNEYLKKFFRSESRHRHLKIESDRDFLGTGRGSLVRKVDVKSRTRPFVFAICVRVVDKVGKESPLFNCCHECFIEAVADRIAAV</sequence>
<keyword evidence="2" id="KW-1185">Reference proteome</keyword>
<comment type="caution">
    <text evidence="1">The sequence shown here is derived from an EMBL/GenBank/DDBJ whole genome shotgun (WGS) entry which is preliminary data.</text>
</comment>
<reference evidence="1 2" key="1">
    <citation type="submission" date="2021-06" db="EMBL/GenBank/DDBJ databases">
        <title>Caerostris darwini draft genome.</title>
        <authorList>
            <person name="Kono N."/>
            <person name="Arakawa K."/>
        </authorList>
    </citation>
    <scope>NUCLEOTIDE SEQUENCE [LARGE SCALE GENOMIC DNA]</scope>
</reference>
<name>A0AAV4PYJ0_9ARAC</name>
<dbReference type="EMBL" id="BPLQ01003552">
    <property type="protein sequence ID" value="GIY01269.1"/>
    <property type="molecule type" value="Genomic_DNA"/>
</dbReference>
<gene>
    <name evidence="1" type="ORF">CDAR_213251</name>
</gene>
<organism evidence="1 2">
    <name type="scientific">Caerostris darwini</name>
    <dbReference type="NCBI Taxonomy" id="1538125"/>
    <lineage>
        <taxon>Eukaryota</taxon>
        <taxon>Metazoa</taxon>
        <taxon>Ecdysozoa</taxon>
        <taxon>Arthropoda</taxon>
        <taxon>Chelicerata</taxon>
        <taxon>Arachnida</taxon>
        <taxon>Araneae</taxon>
        <taxon>Araneomorphae</taxon>
        <taxon>Entelegynae</taxon>
        <taxon>Araneoidea</taxon>
        <taxon>Araneidae</taxon>
        <taxon>Caerostris</taxon>
    </lineage>
</organism>
<protein>
    <submittedName>
        <fullName evidence="1">Uncharacterized protein</fullName>
    </submittedName>
</protein>
<accession>A0AAV4PYJ0</accession>
<proteinExistence type="predicted"/>